<dbReference type="EMBL" id="FMZW01000061">
    <property type="protein sequence ID" value="SDF56517.1"/>
    <property type="molecule type" value="Genomic_DNA"/>
</dbReference>
<evidence type="ECO:0000256" key="4">
    <source>
        <dbReference type="ARBA" id="ARBA00060634"/>
    </source>
</evidence>
<evidence type="ECO:0000256" key="1">
    <source>
        <dbReference type="ARBA" id="ARBA00011083"/>
    </source>
</evidence>
<evidence type="ECO:0000313" key="6">
    <source>
        <dbReference type="EMBL" id="SDF56517.1"/>
    </source>
</evidence>
<keyword evidence="6" id="KW-0808">Transferase</keyword>
<comment type="catalytic activity">
    <reaction evidence="2">
        <text>4-(gamma-L-glutamylamino)butanoate + H2O = 4-aminobutanoate + L-glutamate</text>
        <dbReference type="Rhea" id="RHEA:19737"/>
        <dbReference type="ChEBI" id="CHEBI:15377"/>
        <dbReference type="ChEBI" id="CHEBI:29985"/>
        <dbReference type="ChEBI" id="CHEBI:58800"/>
        <dbReference type="ChEBI" id="CHEBI:59888"/>
        <dbReference type="EC" id="3.5.1.94"/>
    </reaction>
</comment>
<organism evidence="6 7">
    <name type="scientific">Bradyrhizobium brasilense</name>
    <dbReference type="NCBI Taxonomy" id="1419277"/>
    <lineage>
        <taxon>Bacteria</taxon>
        <taxon>Pseudomonadati</taxon>
        <taxon>Pseudomonadota</taxon>
        <taxon>Alphaproteobacteria</taxon>
        <taxon>Hyphomicrobiales</taxon>
        <taxon>Nitrobacteraceae</taxon>
        <taxon>Bradyrhizobium</taxon>
    </lineage>
</organism>
<evidence type="ECO:0000256" key="2">
    <source>
        <dbReference type="ARBA" id="ARBA00052718"/>
    </source>
</evidence>
<evidence type="ECO:0000256" key="3">
    <source>
        <dbReference type="ARBA" id="ARBA00055068"/>
    </source>
</evidence>
<gene>
    <name evidence="6" type="ORF">SAMN05216337_106116</name>
</gene>
<accession>A0A1G7M420</accession>
<dbReference type="FunFam" id="3.40.50.880:FF:000030">
    <property type="entry name" value="Gamma-glutamyl-gamma-aminobutyrate hydrolase PuuD"/>
    <property type="match status" value="1"/>
</dbReference>
<dbReference type="EC" id="3.5.1.94" evidence="5"/>
<reference evidence="6 7" key="1">
    <citation type="submission" date="2016-10" db="EMBL/GenBank/DDBJ databases">
        <authorList>
            <person name="de Groot N.N."/>
        </authorList>
    </citation>
    <scope>NUCLEOTIDE SEQUENCE [LARGE SCALE GENOMIC DNA]</scope>
    <source>
        <strain evidence="6 7">R5</strain>
    </source>
</reference>
<comment type="similarity">
    <text evidence="1">Belongs to the peptidase C26 family.</text>
</comment>
<proteinExistence type="inferred from homology"/>
<dbReference type="Proteomes" id="UP000199245">
    <property type="component" value="Unassembled WGS sequence"/>
</dbReference>
<name>A0A1G7M420_9BRAD</name>
<dbReference type="PROSITE" id="PS51273">
    <property type="entry name" value="GATASE_TYPE_1"/>
    <property type="match status" value="1"/>
</dbReference>
<comment type="function">
    <text evidence="3">Involved in the breakdown of putrescine via hydrolysis of the gamma-glutamyl linkage of gamma-glutamyl-gamma-aminobutyrate.</text>
</comment>
<keyword evidence="6" id="KW-0315">Glutamine amidotransferase</keyword>
<dbReference type="GO" id="GO:0006598">
    <property type="term" value="P:polyamine catabolic process"/>
    <property type="evidence" value="ECO:0007669"/>
    <property type="project" value="TreeGrafter"/>
</dbReference>
<dbReference type="PANTHER" id="PTHR43235">
    <property type="entry name" value="GLUTAMINE AMIDOTRANSFERASE PB2B2.05-RELATED"/>
    <property type="match status" value="1"/>
</dbReference>
<dbReference type="PANTHER" id="PTHR43235:SF1">
    <property type="entry name" value="GLUTAMINE AMIDOTRANSFERASE PB2B2.05-RELATED"/>
    <property type="match status" value="1"/>
</dbReference>
<dbReference type="CDD" id="cd01745">
    <property type="entry name" value="GATase1_2"/>
    <property type="match status" value="1"/>
</dbReference>
<dbReference type="SUPFAM" id="SSF52317">
    <property type="entry name" value="Class I glutamine amidotransferase-like"/>
    <property type="match status" value="1"/>
</dbReference>
<dbReference type="GO" id="GO:0016740">
    <property type="term" value="F:transferase activity"/>
    <property type="evidence" value="ECO:0007669"/>
    <property type="project" value="UniProtKB-KW"/>
</dbReference>
<dbReference type="GO" id="GO:0005829">
    <property type="term" value="C:cytosol"/>
    <property type="evidence" value="ECO:0007669"/>
    <property type="project" value="TreeGrafter"/>
</dbReference>
<dbReference type="RefSeq" id="WP_092089865.1">
    <property type="nucleotide sequence ID" value="NZ_FMZW01000061.1"/>
</dbReference>
<dbReference type="Pfam" id="PF07722">
    <property type="entry name" value="Peptidase_C26"/>
    <property type="match status" value="1"/>
</dbReference>
<sequence length="272" mass="29376">MTLQRSDKARAVVGVTSNRLLVDGVHRDWLRRKYVKALLHHAGVACVILPTIDAEDARGDATRAIMNALDGLVLTGDESNLDPAVLKAPASHPAADQQDVEDGIRDRPRDRLSAVAIDRAIAIGMPILGICRGLQELNVYFGGTLHPSLAEWRLGSALMHAEKPDRPRDRQYDAAHSVRVCSDGALFPIARASEVQVNSLHNQGIEALASALRPEAWAPDGLVEAASVVGAPTLQIGVQWHPEWHVSADPLSGRLFTAFGEACVAYCHAKKH</sequence>
<comment type="pathway">
    <text evidence="4">Amine and polyamine degradation; putrescine degradation; 4-aminobutanoate from putrescine: step 4/4.</text>
</comment>
<dbReference type="InterPro" id="IPR044668">
    <property type="entry name" value="PuuD-like"/>
</dbReference>
<dbReference type="AlphaFoldDB" id="A0A1G7M420"/>
<protein>
    <recommendedName>
        <fullName evidence="5">gamma-glutamyl-gamma-aminobutyrate hydrolase</fullName>
        <ecNumber evidence="5">3.5.1.94</ecNumber>
    </recommendedName>
</protein>
<evidence type="ECO:0000256" key="5">
    <source>
        <dbReference type="ARBA" id="ARBA00066788"/>
    </source>
</evidence>
<dbReference type="Gene3D" id="3.40.50.880">
    <property type="match status" value="1"/>
</dbReference>
<dbReference type="InterPro" id="IPR011697">
    <property type="entry name" value="Peptidase_C26"/>
</dbReference>
<dbReference type="GO" id="GO:0033969">
    <property type="term" value="F:gamma-glutamyl-gamma-aminobutyrate hydrolase activity"/>
    <property type="evidence" value="ECO:0007669"/>
    <property type="project" value="UniProtKB-EC"/>
</dbReference>
<evidence type="ECO:0000313" key="7">
    <source>
        <dbReference type="Proteomes" id="UP000199245"/>
    </source>
</evidence>
<dbReference type="InterPro" id="IPR029062">
    <property type="entry name" value="Class_I_gatase-like"/>
</dbReference>